<keyword evidence="1" id="KW-1133">Transmembrane helix</keyword>
<accession>B9D1Y5</accession>
<protein>
    <submittedName>
        <fullName evidence="2">Uncharacterized protein</fullName>
    </submittedName>
</protein>
<dbReference type="STRING" id="553218.CAMRE0001_0858"/>
<organism evidence="2 3">
    <name type="scientific">Campylobacter rectus RM3267</name>
    <dbReference type="NCBI Taxonomy" id="553218"/>
    <lineage>
        <taxon>Bacteria</taxon>
        <taxon>Pseudomonadati</taxon>
        <taxon>Campylobacterota</taxon>
        <taxon>Epsilonproteobacteria</taxon>
        <taxon>Campylobacterales</taxon>
        <taxon>Campylobacteraceae</taxon>
        <taxon>Campylobacter</taxon>
    </lineage>
</organism>
<keyword evidence="3" id="KW-1185">Reference proteome</keyword>
<evidence type="ECO:0000256" key="1">
    <source>
        <dbReference type="SAM" id="Phobius"/>
    </source>
</evidence>
<dbReference type="AlphaFoldDB" id="B9D1Y5"/>
<dbReference type="EMBL" id="ACFU01000011">
    <property type="protein sequence ID" value="EEF14000.1"/>
    <property type="molecule type" value="Genomic_DNA"/>
</dbReference>
<dbReference type="Proteomes" id="UP000003082">
    <property type="component" value="Unassembled WGS sequence"/>
</dbReference>
<evidence type="ECO:0000313" key="2">
    <source>
        <dbReference type="EMBL" id="EEF14000.1"/>
    </source>
</evidence>
<proteinExistence type="predicted"/>
<keyword evidence="1" id="KW-0472">Membrane</keyword>
<evidence type="ECO:0000313" key="3">
    <source>
        <dbReference type="Proteomes" id="UP000003082"/>
    </source>
</evidence>
<keyword evidence="1" id="KW-0812">Transmembrane</keyword>
<reference evidence="2 3" key="1">
    <citation type="submission" date="2008-08" db="EMBL/GenBank/DDBJ databases">
        <authorList>
            <person name="Madupu R."/>
            <person name="Durkin A.S."/>
            <person name="Torralba M."/>
            <person name="Methe B."/>
            <person name="Sutton G.G."/>
            <person name="Strausberg R.L."/>
            <person name="Nelson K.E."/>
        </authorList>
    </citation>
    <scope>NUCLEOTIDE SEQUENCE [LARGE SCALE GENOMIC DNA]</scope>
    <source>
        <strain evidence="2 3">RM3267</strain>
    </source>
</reference>
<gene>
    <name evidence="2" type="ORF">CAMRE0001_0858</name>
</gene>
<name>B9D1Y5_CAMRE</name>
<feature type="transmembrane region" description="Helical" evidence="1">
    <location>
        <begin position="6"/>
        <end position="25"/>
    </location>
</feature>
<sequence length="40" mass="4839">MPLFEGPENAIAAFFIFLRIFEIYADYSKFRLFKSKIYLK</sequence>
<comment type="caution">
    <text evidence="2">The sequence shown here is derived from an EMBL/GenBank/DDBJ whole genome shotgun (WGS) entry which is preliminary data.</text>
</comment>
<dbReference type="eggNOG" id="ENOG5032KT4">
    <property type="taxonomic scope" value="Bacteria"/>
</dbReference>